<feature type="compositionally biased region" description="Basic and acidic residues" evidence="1">
    <location>
        <begin position="164"/>
        <end position="177"/>
    </location>
</feature>
<feature type="compositionally biased region" description="Acidic residues" evidence="1">
    <location>
        <begin position="178"/>
        <end position="192"/>
    </location>
</feature>
<evidence type="ECO:0000256" key="2">
    <source>
        <dbReference type="SAM" id="SignalP"/>
    </source>
</evidence>
<keyword evidence="4" id="KW-1185">Reference proteome</keyword>
<feature type="signal peptide" evidence="2">
    <location>
        <begin position="1"/>
        <end position="23"/>
    </location>
</feature>
<evidence type="ECO:0000313" key="3">
    <source>
        <dbReference type="EMBL" id="KYN39820.1"/>
    </source>
</evidence>
<feature type="compositionally biased region" description="Basic and acidic residues" evidence="1">
    <location>
        <begin position="360"/>
        <end position="381"/>
    </location>
</feature>
<feature type="compositionally biased region" description="Polar residues" evidence="1">
    <location>
        <begin position="407"/>
        <end position="421"/>
    </location>
</feature>
<feature type="region of interest" description="Disordered" evidence="1">
    <location>
        <begin position="158"/>
        <end position="207"/>
    </location>
</feature>
<keyword evidence="2" id="KW-0732">Signal</keyword>
<name>A0A151JXS8_9HYME</name>
<evidence type="ECO:0000256" key="1">
    <source>
        <dbReference type="SAM" id="MobiDB-lite"/>
    </source>
</evidence>
<dbReference type="Pfam" id="PF16009">
    <property type="entry name" value="DUF4779"/>
    <property type="match status" value="1"/>
</dbReference>
<feature type="region of interest" description="Disordered" evidence="1">
    <location>
        <begin position="360"/>
        <end position="433"/>
    </location>
</feature>
<evidence type="ECO:0000313" key="4">
    <source>
        <dbReference type="Proteomes" id="UP000078541"/>
    </source>
</evidence>
<dbReference type="InterPro" id="IPR031959">
    <property type="entry name" value="DUF4779"/>
</dbReference>
<dbReference type="EMBL" id="KQ981567">
    <property type="protein sequence ID" value="KYN39820.1"/>
    <property type="molecule type" value="Genomic_DNA"/>
</dbReference>
<dbReference type="STRING" id="34720.A0A151JXS8"/>
<feature type="compositionally biased region" description="Basic and acidic residues" evidence="1">
    <location>
        <begin position="193"/>
        <end position="207"/>
    </location>
</feature>
<protein>
    <submittedName>
        <fullName evidence="3">Uncharacterized protein</fullName>
    </submittedName>
</protein>
<reference evidence="3 4" key="1">
    <citation type="submission" date="2016-03" db="EMBL/GenBank/DDBJ databases">
        <title>Trachymyrmex septentrionalis WGS genome.</title>
        <authorList>
            <person name="Nygaard S."/>
            <person name="Hu H."/>
            <person name="Boomsma J."/>
            <person name="Zhang G."/>
        </authorList>
    </citation>
    <scope>NUCLEOTIDE SEQUENCE [LARGE SCALE GENOMIC DNA]</scope>
    <source>
        <strain evidence="3">Tsep2-gDNA-1</strain>
        <tissue evidence="3">Whole body</tissue>
    </source>
</reference>
<sequence>MRDLVSMIASLVLALLLLANTRGDGASSARTAHTTVSKMRMADLETSASGYAYNQHGALPILYMRYTNHGSGRYYRAPAAVHYIVGSPAPVAPTVSETASSHESVPLAYATARHEIAPYVTRQPYPRDGFINYGVGQLAKYAQPLELPQLTATRAPYYAPDTFKPLETDKNIDKRSDDEENEDDYDSDEEDDGDKKEKKGHVPENREKAVDFIATHPIHGLDNSRSDIDVSFEHGEKYSAGQNSAHGEKGDKGYNKRVEFDVGEREQHDKSRQQERYDTETGHKNGHSDVAGNYGRYDETENSEKGSSYGQTSYHKKGQKTSGFHKVYHKDEYKKHTDFYDESHKKGYFDKHFVADEHHNAAEGEFKKGGHHESEFDDRNSGKKGFYDNGYIQNRDRGYNKEKGENSFHNNYENYGSNEGTRLTKKHGYDKVD</sequence>
<feature type="chain" id="PRO_5007583021" evidence="2">
    <location>
        <begin position="24"/>
        <end position="433"/>
    </location>
</feature>
<dbReference type="Proteomes" id="UP000078541">
    <property type="component" value="Unassembled WGS sequence"/>
</dbReference>
<gene>
    <name evidence="3" type="ORF">ALC56_05807</name>
</gene>
<dbReference type="AlphaFoldDB" id="A0A151JXS8"/>
<proteinExistence type="predicted"/>
<accession>A0A151JXS8</accession>
<feature type="region of interest" description="Disordered" evidence="1">
    <location>
        <begin position="232"/>
        <end position="321"/>
    </location>
</feature>
<organism evidence="3 4">
    <name type="scientific">Trachymyrmex septentrionalis</name>
    <dbReference type="NCBI Taxonomy" id="34720"/>
    <lineage>
        <taxon>Eukaryota</taxon>
        <taxon>Metazoa</taxon>
        <taxon>Ecdysozoa</taxon>
        <taxon>Arthropoda</taxon>
        <taxon>Hexapoda</taxon>
        <taxon>Insecta</taxon>
        <taxon>Pterygota</taxon>
        <taxon>Neoptera</taxon>
        <taxon>Endopterygota</taxon>
        <taxon>Hymenoptera</taxon>
        <taxon>Apocrita</taxon>
        <taxon>Aculeata</taxon>
        <taxon>Formicoidea</taxon>
        <taxon>Formicidae</taxon>
        <taxon>Myrmicinae</taxon>
        <taxon>Trachymyrmex</taxon>
    </lineage>
</organism>
<feature type="compositionally biased region" description="Basic and acidic residues" evidence="1">
    <location>
        <begin position="246"/>
        <end position="287"/>
    </location>
</feature>
<feature type="compositionally biased region" description="Basic and acidic residues" evidence="1">
    <location>
        <begin position="394"/>
        <end position="406"/>
    </location>
</feature>